<proteinExistence type="predicted"/>
<feature type="coiled-coil region" evidence="1">
    <location>
        <begin position="245"/>
        <end position="286"/>
    </location>
</feature>
<keyword evidence="4" id="KW-1185">Reference proteome</keyword>
<dbReference type="EMBL" id="NMUH01012799">
    <property type="protein sequence ID" value="MQM22382.1"/>
    <property type="molecule type" value="Genomic_DNA"/>
</dbReference>
<evidence type="ECO:0000313" key="3">
    <source>
        <dbReference type="EMBL" id="MQM22382.1"/>
    </source>
</evidence>
<name>A0A843XTF3_COLES</name>
<comment type="caution">
    <text evidence="3">The sequence shown here is derived from an EMBL/GenBank/DDBJ whole genome shotgun (WGS) entry which is preliminary data.</text>
</comment>
<evidence type="ECO:0000313" key="4">
    <source>
        <dbReference type="Proteomes" id="UP000652761"/>
    </source>
</evidence>
<reference evidence="3" key="1">
    <citation type="submission" date="2017-07" db="EMBL/GenBank/DDBJ databases">
        <title>Taro Niue Genome Assembly and Annotation.</title>
        <authorList>
            <person name="Atibalentja N."/>
            <person name="Keating K."/>
            <person name="Fields C.J."/>
        </authorList>
    </citation>
    <scope>NUCLEOTIDE SEQUENCE</scope>
    <source>
        <strain evidence="3">Niue_2</strain>
        <tissue evidence="3">Leaf</tissue>
    </source>
</reference>
<keyword evidence="1" id="KW-0175">Coiled coil</keyword>
<protein>
    <submittedName>
        <fullName evidence="3">Uncharacterized protein</fullName>
    </submittedName>
</protein>
<gene>
    <name evidence="3" type="ORF">Taro_055434</name>
</gene>
<dbReference type="AlphaFoldDB" id="A0A843XTF3"/>
<organism evidence="3 4">
    <name type="scientific">Colocasia esculenta</name>
    <name type="common">Wild taro</name>
    <name type="synonym">Arum esculentum</name>
    <dbReference type="NCBI Taxonomy" id="4460"/>
    <lineage>
        <taxon>Eukaryota</taxon>
        <taxon>Viridiplantae</taxon>
        <taxon>Streptophyta</taxon>
        <taxon>Embryophyta</taxon>
        <taxon>Tracheophyta</taxon>
        <taxon>Spermatophyta</taxon>
        <taxon>Magnoliopsida</taxon>
        <taxon>Liliopsida</taxon>
        <taxon>Araceae</taxon>
        <taxon>Aroideae</taxon>
        <taxon>Colocasieae</taxon>
        <taxon>Colocasia</taxon>
    </lineage>
</organism>
<accession>A0A843XTF3</accession>
<evidence type="ECO:0000256" key="2">
    <source>
        <dbReference type="SAM" id="MobiDB-lite"/>
    </source>
</evidence>
<sequence length="362" mass="40222">MLASTSMDVCMRNDLKKTAELSSFGRLKEEKLELHHHPQREATAPTQRTQLGVNGVNWQILHRQRRSGTSVNHPHSQEADSGQVRYWFNRLEQGIPSHSVISCSLLASFRASFESASPPRLSETRPSLSSASRPNDHMSDQAEESSVMELSLGTYVPNKPSSHTSRSCRQSDTIADARCDTNEETLQSHYTMEGGVCVYSEAVQVGLRSMADQGKSSAAPDSFKQKGASLSERALERVIEAGKKAKVAEKRVEVAEKLLVEERQRAMDAEENIARLKLELNEEIDKLFQTRYGHCVERLQELHLEYDLSGLVDDAEKNVDAEEENIEEAVDDALDAAIKEGLKATAEAIIGDTPIMPNTEET</sequence>
<evidence type="ECO:0000256" key="1">
    <source>
        <dbReference type="SAM" id="Coils"/>
    </source>
</evidence>
<dbReference type="Proteomes" id="UP000652761">
    <property type="component" value="Unassembled WGS sequence"/>
</dbReference>
<feature type="region of interest" description="Disordered" evidence="2">
    <location>
        <begin position="115"/>
        <end position="147"/>
    </location>
</feature>
<feature type="compositionally biased region" description="Polar residues" evidence="2">
    <location>
        <begin position="124"/>
        <end position="133"/>
    </location>
</feature>